<comment type="caution">
    <text evidence="1">The sequence shown here is derived from an EMBL/GenBank/DDBJ whole genome shotgun (WGS) entry which is preliminary data.</text>
</comment>
<evidence type="ECO:0000313" key="2">
    <source>
        <dbReference type="Proteomes" id="UP000018948"/>
    </source>
</evidence>
<protein>
    <submittedName>
        <fullName evidence="1">Uncharacterized protein</fullName>
    </submittedName>
</protein>
<accession>W2YYF9</accession>
<gene>
    <name evidence="1" type="ORF">F442_13505</name>
</gene>
<sequence>MPNAGDQVPRKCPHSGVDKLLTVETVVDFAFYKDGNRAIPASVNIGDTYSDVIESRQNQRRNNARPTVLTHLSLVPYEVQDHVTALPLNPLNEVETKNMHGVFSRQPFTMMLTRMSTSMENKGFVLRIY</sequence>
<evidence type="ECO:0000313" key="1">
    <source>
        <dbReference type="EMBL" id="ETP39004.1"/>
    </source>
</evidence>
<dbReference type="EMBL" id="ANIY01002840">
    <property type="protein sequence ID" value="ETP39004.1"/>
    <property type="molecule type" value="Genomic_DNA"/>
</dbReference>
<dbReference type="Proteomes" id="UP000018948">
    <property type="component" value="Unassembled WGS sequence"/>
</dbReference>
<proteinExistence type="predicted"/>
<reference evidence="1 2" key="1">
    <citation type="submission" date="2013-11" db="EMBL/GenBank/DDBJ databases">
        <title>The Genome Sequence of Phytophthora parasitica P10297.</title>
        <authorList>
            <consortium name="The Broad Institute Genomics Platform"/>
            <person name="Russ C."/>
            <person name="Tyler B."/>
            <person name="Panabieres F."/>
            <person name="Shan W."/>
            <person name="Tripathy S."/>
            <person name="Grunwald N."/>
            <person name="Machado M."/>
            <person name="Johnson C.S."/>
            <person name="Walker B."/>
            <person name="Young S.K."/>
            <person name="Zeng Q."/>
            <person name="Gargeya S."/>
            <person name="Fitzgerald M."/>
            <person name="Haas B."/>
            <person name="Abouelleil A."/>
            <person name="Allen A.W."/>
            <person name="Alvarado L."/>
            <person name="Arachchi H.M."/>
            <person name="Berlin A.M."/>
            <person name="Chapman S.B."/>
            <person name="Gainer-Dewar J."/>
            <person name="Goldberg J."/>
            <person name="Griggs A."/>
            <person name="Gujja S."/>
            <person name="Hansen M."/>
            <person name="Howarth C."/>
            <person name="Imamovic A."/>
            <person name="Ireland A."/>
            <person name="Larimer J."/>
            <person name="McCowan C."/>
            <person name="Murphy C."/>
            <person name="Pearson M."/>
            <person name="Poon T.W."/>
            <person name="Priest M."/>
            <person name="Roberts A."/>
            <person name="Saif S."/>
            <person name="Shea T."/>
            <person name="Sisk P."/>
            <person name="Sykes S."/>
            <person name="Wortman J."/>
            <person name="Nusbaum C."/>
            <person name="Birren B."/>
        </authorList>
    </citation>
    <scope>NUCLEOTIDE SEQUENCE [LARGE SCALE GENOMIC DNA]</scope>
    <source>
        <strain evidence="1 2">P10297</strain>
    </source>
</reference>
<name>W2YYF9_PHYNI</name>
<dbReference type="AlphaFoldDB" id="W2YYF9"/>
<organism evidence="1 2">
    <name type="scientific">Phytophthora nicotianae P10297</name>
    <dbReference type="NCBI Taxonomy" id="1317064"/>
    <lineage>
        <taxon>Eukaryota</taxon>
        <taxon>Sar</taxon>
        <taxon>Stramenopiles</taxon>
        <taxon>Oomycota</taxon>
        <taxon>Peronosporomycetes</taxon>
        <taxon>Peronosporales</taxon>
        <taxon>Peronosporaceae</taxon>
        <taxon>Phytophthora</taxon>
    </lineage>
</organism>